<feature type="chain" id="PRO_5045519254" evidence="1">
    <location>
        <begin position="22"/>
        <end position="58"/>
    </location>
</feature>
<keyword evidence="3" id="KW-1185">Reference proteome</keyword>
<feature type="non-terminal residue" evidence="2">
    <location>
        <position position="58"/>
    </location>
</feature>
<dbReference type="EMBL" id="JADKYU010000384">
    <property type="protein sequence ID" value="MBF4984173.1"/>
    <property type="molecule type" value="Genomic_DNA"/>
</dbReference>
<keyword evidence="1" id="KW-0732">Signal</keyword>
<reference evidence="2 3" key="1">
    <citation type="submission" date="2020-11" db="EMBL/GenBank/DDBJ databases">
        <title>P. mediterranea TC4 genome.</title>
        <authorList>
            <person name="Molmeret M."/>
        </authorList>
    </citation>
    <scope>NUCLEOTIDE SEQUENCE [LARGE SCALE GENOMIC DNA]</scope>
    <source>
        <strain evidence="2 3">TC4</strain>
    </source>
</reference>
<comment type="caution">
    <text evidence="2">The sequence shown here is derived from an EMBL/GenBank/DDBJ whole genome shotgun (WGS) entry which is preliminary data.</text>
</comment>
<sequence>MTKKLLYLIIGAIATITSVNAQDVTIPDPFFKNYLVSNTAINTDGNTEISVASATDIS</sequence>
<evidence type="ECO:0000256" key="1">
    <source>
        <dbReference type="SAM" id="SignalP"/>
    </source>
</evidence>
<dbReference type="Proteomes" id="UP001194729">
    <property type="component" value="Unassembled WGS sequence"/>
</dbReference>
<organism evidence="2 3">
    <name type="scientific">Nonlabens mediterrranea</name>
    <dbReference type="NCBI Taxonomy" id="1419947"/>
    <lineage>
        <taxon>Bacteria</taxon>
        <taxon>Pseudomonadati</taxon>
        <taxon>Bacteroidota</taxon>
        <taxon>Flavobacteriia</taxon>
        <taxon>Flavobacteriales</taxon>
        <taxon>Flavobacteriaceae</taxon>
        <taxon>Nonlabens</taxon>
    </lineage>
</organism>
<protein>
    <submittedName>
        <fullName evidence="2">Uncharacterized protein</fullName>
    </submittedName>
</protein>
<evidence type="ECO:0000313" key="3">
    <source>
        <dbReference type="Proteomes" id="UP001194729"/>
    </source>
</evidence>
<accession>A0ABS0A5U5</accession>
<proteinExistence type="predicted"/>
<feature type="signal peptide" evidence="1">
    <location>
        <begin position="1"/>
        <end position="21"/>
    </location>
</feature>
<name>A0ABS0A5U5_9FLAO</name>
<evidence type="ECO:0000313" key="2">
    <source>
        <dbReference type="EMBL" id="MBF4984173.1"/>
    </source>
</evidence>
<gene>
    <name evidence="2" type="ORF">FNJ87_07475</name>
</gene>